<organism evidence="1 2">
    <name type="scientific">Beauveria bassiana</name>
    <name type="common">White muscardine disease fungus</name>
    <name type="synonym">Tritirachium shiotae</name>
    <dbReference type="NCBI Taxonomy" id="176275"/>
    <lineage>
        <taxon>Eukaryota</taxon>
        <taxon>Fungi</taxon>
        <taxon>Dikarya</taxon>
        <taxon>Ascomycota</taxon>
        <taxon>Pezizomycotina</taxon>
        <taxon>Sordariomycetes</taxon>
        <taxon>Hypocreomycetidae</taxon>
        <taxon>Hypocreales</taxon>
        <taxon>Cordycipitaceae</taxon>
        <taxon>Beauveria</taxon>
    </lineage>
</organism>
<dbReference type="AlphaFoldDB" id="A0A2S7YM46"/>
<dbReference type="EMBL" id="JRHA01000007">
    <property type="protein sequence ID" value="PQK17260.1"/>
    <property type="molecule type" value="Genomic_DNA"/>
</dbReference>
<evidence type="ECO:0000313" key="2">
    <source>
        <dbReference type="Proteomes" id="UP000237441"/>
    </source>
</evidence>
<protein>
    <submittedName>
        <fullName evidence="1">Uncharacterized protein</fullName>
    </submittedName>
</protein>
<gene>
    <name evidence="1" type="ORF">BB8028_0007g04550</name>
</gene>
<proteinExistence type="predicted"/>
<name>A0A2S7YM46_BEABA</name>
<evidence type="ECO:0000313" key="1">
    <source>
        <dbReference type="EMBL" id="PQK17260.1"/>
    </source>
</evidence>
<reference evidence="1 2" key="1">
    <citation type="submission" date="2016-07" db="EMBL/GenBank/DDBJ databases">
        <title>Comparative genomics of the entomopathogenic fungus Beauveria bassiana.</title>
        <authorList>
            <person name="Valero Jimenez C.A."/>
            <person name="Zwaan B.J."/>
            <person name="Van Kan J.A."/>
            <person name="Takken W."/>
            <person name="Debets A.J."/>
            <person name="Schoustra S.E."/>
            <person name="Koenraadt C.J."/>
        </authorList>
    </citation>
    <scope>NUCLEOTIDE SEQUENCE [LARGE SCALE GENOMIC DNA]</scope>
    <source>
        <strain evidence="1 2">ARSEF 8028</strain>
    </source>
</reference>
<accession>A0A2S7YM46</accession>
<sequence length="548" mass="60051">MRNSDTHRTCWADVRPSLLAEPHSKAGLSPLRDVDTRPSFHAIAAGYAAEADPRQLGAVGAFKQSGYRIDAFLASNHKAYLLEPDLIPSIGAGDYPHDDQGNFRLIGRQHSAAKGRALERSGGIFGIPSSQEFADFTTLLCISLGWACYHCGMPAVVRCKPIQQDAISKEETCYQVFCCAETVICPECWESGNLAPDASLSTFLLAGIEYRNALHYELRSLAELLSTYTTNPRECEASATGLFAGIKKMHSIYLENGLPLATAAPVAPLPPFVLERDCHPDDCPYKMDTSSRVRTYSKEWQASAAALNCSASAAQWAVFAVLAFDGYDRQLCGLDAGVRTVSLLYSKYKKLNTHSLLREAGWDMEAEQDPTIHSNLNRTVLSHMASDMVHFGSKTYLRSRHAASCHALTPVVALWRSHSDGQIAWIRQAYANGDTLACSMPRAFHGLSVLALASCCGDQVDTGLGTPYWSIGRLKGPDCLCVSCVRLVRTISCYVLGTYGYGTSQIESLAPYGAWIKAYLECAPFDLDVGWKQVAWQLIESWEQLPSM</sequence>
<comment type="caution">
    <text evidence="1">The sequence shown here is derived from an EMBL/GenBank/DDBJ whole genome shotgun (WGS) entry which is preliminary data.</text>
</comment>
<dbReference type="Proteomes" id="UP000237441">
    <property type="component" value="Unassembled WGS sequence"/>
</dbReference>